<feature type="compositionally biased region" description="Polar residues" evidence="10">
    <location>
        <begin position="1"/>
        <end position="17"/>
    </location>
</feature>
<gene>
    <name evidence="13" type="ORF">UC8_00250</name>
</gene>
<dbReference type="PROSITE" id="PS51196">
    <property type="entry name" value="SECA_MOTOR_DEAD"/>
    <property type="match status" value="1"/>
</dbReference>
<dbReference type="InterPro" id="IPR044722">
    <property type="entry name" value="SecA_SF2_C"/>
</dbReference>
<dbReference type="PROSITE" id="PS51194">
    <property type="entry name" value="HELICASE_CTER"/>
    <property type="match status" value="1"/>
</dbReference>
<sequence>MTALATSPCSGSPQQLAARSRHAEQSIPPGEIRGRFEALRLAVLRGAPADSDEVICDAVTLMSRAIEQVNGLQPYEVQRQAAVVMARGGVAEMATGEGKTLAVALAAAAIAVSGRGVHIATANDYLARRDCSAMGEAFAALGLRTSLVEPQLKSPQKAAAYAGDIVYGTADTYAFDFLHDVVARRQHQHSPLGGDLEPPRINRRRYAALIDEIDHILIDEASTPLVLSIAAGRHADEQRRRVYQQAAVTASHLMEGIDWQPAESGFRVRLTEEGQRRIAQQPLPATLPREILQRPWVEYVQRAIEAEHRVRRDVDYVVRDDQVQIVDPATGRIQPDRRWQDGLHQAVEQLSGLSPTVELESAAQITRWRFFDLYERLSGCSGTAWDARRELSRVYGLTTSRIPLRCPSARRVLPARCFATQEAKFAAIAEEVRQLHEQGRPLLLGTENIQQSQQLADALRPLGLPVQVLNGIQAADEAAIVTAAGKAGAITIATDLAGRGTDIQLSGDVARRGGLHVIVVSPRCSSRLDRQLIGRAARQGQPGSARTYISADDTLLTTHAPWAKRTTQLQAVARQAAARAEQRATNARIALASRDRSRESFVG</sequence>
<keyword evidence="14" id="KW-1185">Reference proteome</keyword>
<dbReference type="PANTHER" id="PTHR30612">
    <property type="entry name" value="SECA INNER MEMBRANE COMPONENT OF SEC PROTEIN SECRETION SYSTEM"/>
    <property type="match status" value="1"/>
</dbReference>
<feature type="domain" description="Helicase C-terminal" evidence="11">
    <location>
        <begin position="427"/>
        <end position="580"/>
    </location>
</feature>
<feature type="domain" description="SecA family profile" evidence="12">
    <location>
        <begin position="1"/>
        <end position="585"/>
    </location>
</feature>
<evidence type="ECO:0000256" key="1">
    <source>
        <dbReference type="ARBA" id="ARBA00022448"/>
    </source>
</evidence>
<dbReference type="Pfam" id="PF01043">
    <property type="entry name" value="SecA_PP_bind"/>
    <property type="match status" value="1"/>
</dbReference>
<dbReference type="InterPro" id="IPR001650">
    <property type="entry name" value="Helicase_C-like"/>
</dbReference>
<keyword evidence="6" id="KW-0653">Protein transport</keyword>
<keyword evidence="2" id="KW-1003">Cell membrane</keyword>
<evidence type="ECO:0000256" key="9">
    <source>
        <dbReference type="ARBA" id="ARBA00023136"/>
    </source>
</evidence>
<dbReference type="InterPro" id="IPR000185">
    <property type="entry name" value="SecA"/>
</dbReference>
<dbReference type="GO" id="GO:0006605">
    <property type="term" value="P:protein targeting"/>
    <property type="evidence" value="ECO:0007669"/>
    <property type="project" value="InterPro"/>
</dbReference>
<dbReference type="Pfam" id="PF21090">
    <property type="entry name" value="P-loop_SecA"/>
    <property type="match status" value="1"/>
</dbReference>
<evidence type="ECO:0000256" key="4">
    <source>
        <dbReference type="ARBA" id="ARBA00022741"/>
    </source>
</evidence>
<dbReference type="InterPro" id="IPR036670">
    <property type="entry name" value="SecA_X-link_sf"/>
</dbReference>
<protein>
    <submittedName>
        <fullName evidence="13">Preprotein translocase subunit SecA</fullName>
    </submittedName>
</protein>
<dbReference type="InterPro" id="IPR014018">
    <property type="entry name" value="SecA_motor_DEAD"/>
</dbReference>
<evidence type="ECO:0000313" key="14">
    <source>
        <dbReference type="Proteomes" id="UP000325286"/>
    </source>
</evidence>
<evidence type="ECO:0000256" key="2">
    <source>
        <dbReference type="ARBA" id="ARBA00022475"/>
    </source>
</evidence>
<dbReference type="RefSeq" id="WP_068136006.1">
    <property type="nucleotide sequence ID" value="NZ_CP042914.1"/>
</dbReference>
<dbReference type="KEGG" id="rul:UC8_00250"/>
<name>A0A5B9QK22_9BACT</name>
<dbReference type="GO" id="GO:0005829">
    <property type="term" value="C:cytosol"/>
    <property type="evidence" value="ECO:0007669"/>
    <property type="project" value="TreeGrafter"/>
</dbReference>
<keyword evidence="5" id="KW-0067">ATP-binding</keyword>
<reference evidence="13 14" key="1">
    <citation type="submission" date="2019-08" db="EMBL/GenBank/DDBJ databases">
        <title>Deep-cultivation of Planctomycetes and their phenomic and genomic characterization uncovers novel biology.</title>
        <authorList>
            <person name="Wiegand S."/>
            <person name="Jogler M."/>
            <person name="Boedeker C."/>
            <person name="Pinto D."/>
            <person name="Vollmers J."/>
            <person name="Rivas-Marin E."/>
            <person name="Kohn T."/>
            <person name="Peeters S.H."/>
            <person name="Heuer A."/>
            <person name="Rast P."/>
            <person name="Oberbeckmann S."/>
            <person name="Bunk B."/>
            <person name="Jeske O."/>
            <person name="Meyerdierks A."/>
            <person name="Storesund J.E."/>
            <person name="Kallscheuer N."/>
            <person name="Luecker S."/>
            <person name="Lage O.M."/>
            <person name="Pohl T."/>
            <person name="Merkel B.J."/>
            <person name="Hornburger P."/>
            <person name="Mueller R.-W."/>
            <person name="Bruemmer F."/>
            <person name="Labrenz M."/>
            <person name="Spormann A.M."/>
            <person name="Op den Camp H."/>
            <person name="Overmann J."/>
            <person name="Amann R."/>
            <person name="Jetten M.S.M."/>
            <person name="Mascher T."/>
            <person name="Medema M.H."/>
            <person name="Devos D.P."/>
            <person name="Kaster A.-K."/>
            <person name="Ovreas L."/>
            <person name="Rohde M."/>
            <person name="Galperin M.Y."/>
            <person name="Jogler C."/>
        </authorList>
    </citation>
    <scope>NUCLEOTIDE SEQUENCE [LARGE SCALE GENOMIC DNA]</scope>
    <source>
        <strain evidence="13 14">UC8</strain>
    </source>
</reference>
<dbReference type="PANTHER" id="PTHR30612:SF0">
    <property type="entry name" value="CHLOROPLAST PROTEIN-TRANSPORTING ATPASE"/>
    <property type="match status" value="1"/>
</dbReference>
<dbReference type="GO" id="GO:0006886">
    <property type="term" value="P:intracellular protein transport"/>
    <property type="evidence" value="ECO:0007669"/>
    <property type="project" value="InterPro"/>
</dbReference>
<dbReference type="GO" id="GO:0017038">
    <property type="term" value="P:protein import"/>
    <property type="evidence" value="ECO:0007669"/>
    <property type="project" value="InterPro"/>
</dbReference>
<keyword evidence="1" id="KW-0813">Transport</keyword>
<evidence type="ECO:0000259" key="11">
    <source>
        <dbReference type="PROSITE" id="PS51194"/>
    </source>
</evidence>
<dbReference type="GO" id="GO:0005886">
    <property type="term" value="C:plasma membrane"/>
    <property type="evidence" value="ECO:0007669"/>
    <property type="project" value="TreeGrafter"/>
</dbReference>
<dbReference type="CDD" id="cd18803">
    <property type="entry name" value="SF2_C_secA"/>
    <property type="match status" value="1"/>
</dbReference>
<evidence type="ECO:0000256" key="7">
    <source>
        <dbReference type="ARBA" id="ARBA00022967"/>
    </source>
</evidence>
<accession>A0A5B9QK22</accession>
<dbReference type="InterPro" id="IPR011115">
    <property type="entry name" value="SecA_DEAD"/>
</dbReference>
<evidence type="ECO:0000256" key="6">
    <source>
        <dbReference type="ARBA" id="ARBA00022927"/>
    </source>
</evidence>
<dbReference type="InterPro" id="IPR011130">
    <property type="entry name" value="SecA_preprotein_X-link_dom"/>
</dbReference>
<evidence type="ECO:0000313" key="13">
    <source>
        <dbReference type="EMBL" id="QEG38072.1"/>
    </source>
</evidence>
<dbReference type="FunFam" id="3.40.50.300:FF:000429">
    <property type="entry name" value="Preprotein translocase subunit SecA"/>
    <property type="match status" value="1"/>
</dbReference>
<dbReference type="Proteomes" id="UP000325286">
    <property type="component" value="Chromosome"/>
</dbReference>
<dbReference type="SMART" id="SM00958">
    <property type="entry name" value="SecA_PP_bind"/>
    <property type="match status" value="1"/>
</dbReference>
<keyword evidence="9" id="KW-0472">Membrane</keyword>
<keyword evidence="8" id="KW-0811">Translocation</keyword>
<keyword evidence="4" id="KW-0547">Nucleotide-binding</keyword>
<dbReference type="GO" id="GO:0031522">
    <property type="term" value="C:cell envelope Sec protein transport complex"/>
    <property type="evidence" value="ECO:0007669"/>
    <property type="project" value="TreeGrafter"/>
</dbReference>
<dbReference type="EMBL" id="CP042914">
    <property type="protein sequence ID" value="QEG38072.1"/>
    <property type="molecule type" value="Genomic_DNA"/>
</dbReference>
<organism evidence="13 14">
    <name type="scientific">Roseimaritima ulvae</name>
    <dbReference type="NCBI Taxonomy" id="980254"/>
    <lineage>
        <taxon>Bacteria</taxon>
        <taxon>Pseudomonadati</taxon>
        <taxon>Planctomycetota</taxon>
        <taxon>Planctomycetia</taxon>
        <taxon>Pirellulales</taxon>
        <taxon>Pirellulaceae</taxon>
        <taxon>Roseimaritima</taxon>
    </lineage>
</organism>
<dbReference type="PRINTS" id="PR00906">
    <property type="entry name" value="SECA"/>
</dbReference>
<dbReference type="AlphaFoldDB" id="A0A5B9QK22"/>
<feature type="region of interest" description="Disordered" evidence="10">
    <location>
        <begin position="1"/>
        <end position="29"/>
    </location>
</feature>
<evidence type="ECO:0000256" key="3">
    <source>
        <dbReference type="ARBA" id="ARBA00022490"/>
    </source>
</evidence>
<dbReference type="SMART" id="SM00957">
    <property type="entry name" value="SecA_DEAD"/>
    <property type="match status" value="1"/>
</dbReference>
<evidence type="ECO:0000256" key="10">
    <source>
        <dbReference type="SAM" id="MobiDB-lite"/>
    </source>
</evidence>
<dbReference type="SUPFAM" id="SSF81767">
    <property type="entry name" value="Pre-protein crosslinking domain of SecA"/>
    <property type="match status" value="1"/>
</dbReference>
<evidence type="ECO:0000256" key="5">
    <source>
        <dbReference type="ARBA" id="ARBA00022840"/>
    </source>
</evidence>
<dbReference type="OrthoDB" id="2486044at2"/>
<dbReference type="Pfam" id="PF07517">
    <property type="entry name" value="SecA_DEAD"/>
    <property type="match status" value="1"/>
</dbReference>
<dbReference type="Gene3D" id="3.90.1440.10">
    <property type="entry name" value="SecA, preprotein cross-linking domain"/>
    <property type="match status" value="1"/>
</dbReference>
<keyword evidence="7" id="KW-1278">Translocase</keyword>
<keyword evidence="3" id="KW-0963">Cytoplasm</keyword>
<dbReference type="GO" id="GO:0005524">
    <property type="term" value="F:ATP binding"/>
    <property type="evidence" value="ECO:0007669"/>
    <property type="project" value="UniProtKB-KW"/>
</dbReference>
<dbReference type="InterPro" id="IPR027417">
    <property type="entry name" value="P-loop_NTPase"/>
</dbReference>
<dbReference type="Gene3D" id="3.40.50.300">
    <property type="entry name" value="P-loop containing nucleotide triphosphate hydrolases"/>
    <property type="match status" value="2"/>
</dbReference>
<dbReference type="SUPFAM" id="SSF52540">
    <property type="entry name" value="P-loop containing nucleoside triphosphate hydrolases"/>
    <property type="match status" value="2"/>
</dbReference>
<dbReference type="GO" id="GO:0043952">
    <property type="term" value="P:protein transport by the Sec complex"/>
    <property type="evidence" value="ECO:0007669"/>
    <property type="project" value="TreeGrafter"/>
</dbReference>
<evidence type="ECO:0000256" key="8">
    <source>
        <dbReference type="ARBA" id="ARBA00023010"/>
    </source>
</evidence>
<evidence type="ECO:0000259" key="12">
    <source>
        <dbReference type="PROSITE" id="PS51196"/>
    </source>
</evidence>
<proteinExistence type="predicted"/>